<proteinExistence type="predicted"/>
<dbReference type="EMBL" id="UGAW01000002">
    <property type="protein sequence ID" value="STI47411.1"/>
    <property type="molecule type" value="Genomic_DNA"/>
</dbReference>
<dbReference type="Proteomes" id="UP000254817">
    <property type="component" value="Unassembled WGS sequence"/>
</dbReference>
<evidence type="ECO:0000313" key="1">
    <source>
        <dbReference type="EMBL" id="STI47411.1"/>
    </source>
</evidence>
<reference evidence="1 2" key="1">
    <citation type="submission" date="2018-06" db="EMBL/GenBank/DDBJ databases">
        <authorList>
            <consortium name="Pathogen Informatics"/>
            <person name="Doyle S."/>
        </authorList>
    </citation>
    <scope>NUCLEOTIDE SEQUENCE [LARGE SCALE GENOMIC DNA]</scope>
    <source>
        <strain evidence="1 2">NCTC11112</strain>
    </source>
</reference>
<organism evidence="1 2">
    <name type="scientific">Escherichia coli</name>
    <dbReference type="NCBI Taxonomy" id="562"/>
    <lineage>
        <taxon>Bacteria</taxon>
        <taxon>Pseudomonadati</taxon>
        <taxon>Pseudomonadota</taxon>
        <taxon>Gammaproteobacteria</taxon>
        <taxon>Enterobacterales</taxon>
        <taxon>Enterobacteriaceae</taxon>
        <taxon>Escherichia</taxon>
    </lineage>
</organism>
<dbReference type="AlphaFoldDB" id="A0A376S9M9"/>
<evidence type="ECO:0000313" key="2">
    <source>
        <dbReference type="Proteomes" id="UP000254817"/>
    </source>
</evidence>
<sequence>MKGVHHPLLTHQVKKCVQSGVKVLGLAALR</sequence>
<accession>A0A376S9M9</accession>
<name>A0A376S9M9_ECOLX</name>
<gene>
    <name evidence="1" type="primary">yehP_4</name>
    <name evidence="1" type="ORF">NCTC11112_06626</name>
</gene>
<protein>
    <submittedName>
        <fullName evidence="1">von Willebrand factor type A domain protein YehP</fullName>
    </submittedName>
</protein>